<dbReference type="Pfam" id="PF23247">
    <property type="entry name" value="LRR_RPS2"/>
    <property type="match status" value="6"/>
</dbReference>
<evidence type="ECO:0000313" key="9">
    <source>
        <dbReference type="EMBL" id="KAK9025565.1"/>
    </source>
</evidence>
<dbReference type="PANTHER" id="PTHR33463">
    <property type="entry name" value="NB-ARC DOMAIN-CONTAINING PROTEIN-RELATED"/>
    <property type="match status" value="1"/>
</dbReference>
<dbReference type="InterPro" id="IPR002182">
    <property type="entry name" value="NB-ARC"/>
</dbReference>
<evidence type="ECO:0000259" key="8">
    <source>
        <dbReference type="Pfam" id="PF23247"/>
    </source>
</evidence>
<dbReference type="SUPFAM" id="SSF52058">
    <property type="entry name" value="L domain-like"/>
    <property type="match status" value="1"/>
</dbReference>
<dbReference type="InterPro" id="IPR042197">
    <property type="entry name" value="Apaf_helical"/>
</dbReference>
<comment type="similarity">
    <text evidence="1">Belongs to the disease resistance NB-LRR family.</text>
</comment>
<dbReference type="Gene3D" id="1.10.10.10">
    <property type="entry name" value="Winged helix-like DNA-binding domain superfamily/Winged helix DNA-binding domain"/>
    <property type="match status" value="1"/>
</dbReference>
<dbReference type="InterPro" id="IPR057135">
    <property type="entry name" value="At4g27190-like_LRR"/>
</dbReference>
<dbReference type="Pfam" id="PF00931">
    <property type="entry name" value="NB-ARC"/>
    <property type="match status" value="1"/>
</dbReference>
<dbReference type="InterPro" id="IPR036388">
    <property type="entry name" value="WH-like_DNA-bd_sf"/>
</dbReference>
<keyword evidence="6" id="KW-0067">ATP-binding</keyword>
<keyword evidence="2" id="KW-0433">Leucine-rich repeat</keyword>
<evidence type="ECO:0000259" key="7">
    <source>
        <dbReference type="Pfam" id="PF00931"/>
    </source>
</evidence>
<dbReference type="SUPFAM" id="SSF52047">
    <property type="entry name" value="RNI-like"/>
    <property type="match status" value="3"/>
</dbReference>
<dbReference type="PANTHER" id="PTHR33463:SF203">
    <property type="entry name" value="AAA+ ATPASE DOMAIN-CONTAINING PROTEIN"/>
    <property type="match status" value="1"/>
</dbReference>
<dbReference type="PRINTS" id="PR00364">
    <property type="entry name" value="DISEASERSIST"/>
</dbReference>
<evidence type="ECO:0000313" key="10">
    <source>
        <dbReference type="Proteomes" id="UP001396334"/>
    </source>
</evidence>
<feature type="domain" description="Disease resistance protein At4g27190-like leucine-rich repeats" evidence="8">
    <location>
        <begin position="1665"/>
        <end position="1789"/>
    </location>
</feature>
<evidence type="ECO:0008006" key="11">
    <source>
        <dbReference type="Google" id="ProtNLM"/>
    </source>
</evidence>
<feature type="domain" description="Disease resistance protein At4g27190-like leucine-rich repeats" evidence="8">
    <location>
        <begin position="1363"/>
        <end position="1507"/>
    </location>
</feature>
<keyword evidence="4" id="KW-0547">Nucleotide-binding</keyword>
<feature type="domain" description="Disease resistance protein At4g27190-like leucine-rich repeats" evidence="8">
    <location>
        <begin position="1002"/>
        <end position="1129"/>
    </location>
</feature>
<sequence>MAGEFCLAAASNAVGTLMVDYVVKPIERRIRYLFRFPKLVGHFRQQQNNLNREQTRVNEDVREAKLQIQTQVIEQDVKKWLSDAENALEDARSLDSRIDENKRCFRWCPNWSWRYRLSKEIEEKTEDISKLVEGSHFDRIGHRAELLVLELLPFEGIMVSKSSTAAFNKIMEALEDDEIKMIGVWGMGGVGKTTLVKQVGREVKGFGRVIFVTVSATPDNEKIQNKIADAIDLKFGKNTEEGKATELWSRLKDGKFLVILDDLWNEWNEDVDLKKIGIPLVENDKGCTIILTTRRRTVCESIKCQVTIPIDVLNGDEAWGLFRMKAELDEKVLSRDIVEEAKKVAEECKGLPVAIVTVASALKDTTTRKGWKLARKKLESSRLLEIGNIEEKEVENAYRCIKMSFDYLKKETTKRCFLLCSLYPEDHSIDVEGLVRYAWGLELYGLADSVEDVRIQVSEAIKYLKESCLLLEDEDDENKDVGRYVKLHDIVRDVALWITSKQENGFTIKTRLDGSFEPCKAISLLNNEEKKFPEKLAHSKLEMLLLYNCDVQVTCFQAMRELKVLKLILASQSSKIISLYALASLVKLRTLHLENFEDLSFLGNLGALEILTLRWSGLEGLAEELVRLENLKILDVTGCKISSMFPTNVIGRMFKLEELYLQGNSEGVFDDTIPDINSLSSLTVLSLQVSSFHFMEGFEFSKLERYNISAGRQGDVLTEKSWIIQNVIPLNVVSLLPESLESLEVSANADEFMECLIDKGLKLSNLKLLNVGNMRRISELPTQHVRVEGLVHLRIEYCSSLKFLFPLSLTESLVSLEILEIYCCGGLKQIVTELEGDEIEEKINSHHSVCFPKLRKVHIKKCRGLEYMFPMLMGLQGHQGLTLSISDCPRLKQVIKVYNDAMLQQLQFLVSLSSFSVRNCPLLSARLEAMEARLKNVRLSAFKGSFSRPIHLELRETTEDHNMVPDANEDGLNGLTSLKVMRCMNFDCLVDTTMGNGPTSALTALETLRIIESNGLETLCKGQPPNGFLKNLKELAVSYCFKLQVVFQKYDHPYNREKNQEKSLSNLQSLKLLDLLELRWIFKGSAHSYSLQSLKVVNIKSCNKLESLFSPSLIQSLVMLEQLKIEECDELKALFTESGNDGEIDANCSLPKLKTLFIRGCSKLECVVPITLAQGLPALESLQVSDCEELKQVFGMGNGQDGFEHHSEIESNSSLLPLCLPKLKTLNISSCSKLECVVPITLAQGLPAFESLNVSNCEELKQVFGMGNGQDGVEHDGEIESNTSSLPLYLPKLKTLDISFCSKLECVVPENYNVKAPVLESISAFCCPKVTNIPIQQASKQLRLATEELSLFKKLSYTTYNLSLYSVWDHKILVPEADLGHLDRLTSLHIGYCNGGCECLVDTSEAMKQGQPFLQNLKTLSVKHCDDMLEVFQIDEENQPQLLSNLEHLEFEKLYKLREIVKGVTHCVNLQSLKVLDITDCRELRWLFSVSVVQTLVSLEELKIVKCYKLKSVFTELDGTEPDTLCLPNLKTMEIEDCESLEYVFPLALAAAFPRLQKIRLVDLGSLRSVVAGNICLEAPALEIFHVRECSVFTEQVNKCVPLKELAYSNFGCVESSNMENSQLCRRSQNFEYITIGNCEQLLQLQGGYFISNLEKMFLGNLIWLRDIWKGSVHVATKLRNLEVYNCNSLTYIFPVMLIPHLPQLSSLEISSCEKLKQVIANDDILSSSSSSQCPQLEKRMRFPQFKKISITESPRLESFTHVGYHLEFPCLEYLTLEKCYKMMTSFTVDYLTFNVHAKTNQASQGDDASPSQQDIDWKRRRFSSLPQYVEEAEAEAEEISPLK</sequence>
<dbReference type="Gene3D" id="1.10.8.430">
    <property type="entry name" value="Helical domain of apoptotic protease-activating factors"/>
    <property type="match status" value="1"/>
</dbReference>
<accession>A0ABR2SKL4</accession>
<evidence type="ECO:0000256" key="5">
    <source>
        <dbReference type="ARBA" id="ARBA00022821"/>
    </source>
</evidence>
<evidence type="ECO:0000256" key="6">
    <source>
        <dbReference type="ARBA" id="ARBA00022840"/>
    </source>
</evidence>
<dbReference type="Proteomes" id="UP001396334">
    <property type="component" value="Unassembled WGS sequence"/>
</dbReference>
<dbReference type="Gene3D" id="3.40.50.300">
    <property type="entry name" value="P-loop containing nucleotide triphosphate hydrolases"/>
    <property type="match status" value="1"/>
</dbReference>
<dbReference type="Gene3D" id="3.80.10.10">
    <property type="entry name" value="Ribonuclease Inhibitor"/>
    <property type="match status" value="6"/>
</dbReference>
<feature type="domain" description="NB-ARC" evidence="7">
    <location>
        <begin position="166"/>
        <end position="326"/>
    </location>
</feature>
<dbReference type="InterPro" id="IPR032675">
    <property type="entry name" value="LRR_dom_sf"/>
</dbReference>
<keyword evidence="10" id="KW-1185">Reference proteome</keyword>
<name>A0ABR2SKL4_9ROSI</name>
<feature type="domain" description="Disease resistance protein At4g27190-like leucine-rich repeats" evidence="8">
    <location>
        <begin position="1209"/>
        <end position="1333"/>
    </location>
</feature>
<keyword evidence="5" id="KW-0611">Plant defense</keyword>
<dbReference type="EMBL" id="JBBPBN010000013">
    <property type="protein sequence ID" value="KAK9025565.1"/>
    <property type="molecule type" value="Genomic_DNA"/>
</dbReference>
<organism evidence="9 10">
    <name type="scientific">Hibiscus sabdariffa</name>
    <name type="common">roselle</name>
    <dbReference type="NCBI Taxonomy" id="183260"/>
    <lineage>
        <taxon>Eukaryota</taxon>
        <taxon>Viridiplantae</taxon>
        <taxon>Streptophyta</taxon>
        <taxon>Embryophyta</taxon>
        <taxon>Tracheophyta</taxon>
        <taxon>Spermatophyta</taxon>
        <taxon>Magnoliopsida</taxon>
        <taxon>eudicotyledons</taxon>
        <taxon>Gunneridae</taxon>
        <taxon>Pentapetalae</taxon>
        <taxon>rosids</taxon>
        <taxon>malvids</taxon>
        <taxon>Malvales</taxon>
        <taxon>Malvaceae</taxon>
        <taxon>Malvoideae</taxon>
        <taxon>Hibiscus</taxon>
    </lineage>
</organism>
<feature type="domain" description="Disease resistance protein At4g27190-like leucine-rich repeats" evidence="8">
    <location>
        <begin position="756"/>
        <end position="825"/>
    </location>
</feature>
<dbReference type="SUPFAM" id="SSF52540">
    <property type="entry name" value="P-loop containing nucleoside triphosphate hydrolases"/>
    <property type="match status" value="1"/>
</dbReference>
<reference evidence="9 10" key="1">
    <citation type="journal article" date="2024" name="G3 (Bethesda)">
        <title>Genome assembly of Hibiscus sabdariffa L. provides insights into metabolisms of medicinal natural products.</title>
        <authorList>
            <person name="Kim T."/>
        </authorList>
    </citation>
    <scope>NUCLEOTIDE SEQUENCE [LARGE SCALE GENOMIC DNA]</scope>
    <source>
        <strain evidence="9">TK-2024</strain>
        <tissue evidence="9">Old leaves</tissue>
    </source>
</reference>
<evidence type="ECO:0000256" key="4">
    <source>
        <dbReference type="ARBA" id="ARBA00022741"/>
    </source>
</evidence>
<feature type="domain" description="Disease resistance protein At4g27190-like leucine-rich repeats" evidence="8">
    <location>
        <begin position="1147"/>
        <end position="1201"/>
    </location>
</feature>
<evidence type="ECO:0000256" key="3">
    <source>
        <dbReference type="ARBA" id="ARBA00022737"/>
    </source>
</evidence>
<gene>
    <name evidence="9" type="ORF">V6N11_038428</name>
</gene>
<evidence type="ECO:0000256" key="1">
    <source>
        <dbReference type="ARBA" id="ARBA00008894"/>
    </source>
</evidence>
<protein>
    <recommendedName>
        <fullName evidence="11">NB-ARC domain-containing protein</fullName>
    </recommendedName>
</protein>
<dbReference type="InterPro" id="IPR050905">
    <property type="entry name" value="Plant_NBS-LRR"/>
</dbReference>
<proteinExistence type="inferred from homology"/>
<comment type="caution">
    <text evidence="9">The sequence shown here is derived from an EMBL/GenBank/DDBJ whole genome shotgun (WGS) entry which is preliminary data.</text>
</comment>
<evidence type="ECO:0000256" key="2">
    <source>
        <dbReference type="ARBA" id="ARBA00022614"/>
    </source>
</evidence>
<dbReference type="InterPro" id="IPR027417">
    <property type="entry name" value="P-loop_NTPase"/>
</dbReference>
<keyword evidence="3" id="KW-0677">Repeat</keyword>